<gene>
    <name evidence="2" type="ORF">MGN01_08370</name>
</gene>
<keyword evidence="1" id="KW-0472">Membrane</keyword>
<dbReference type="AlphaFoldDB" id="A0A512JGL8"/>
<evidence type="ECO:0000313" key="2">
    <source>
        <dbReference type="EMBL" id="GEP08992.1"/>
    </source>
</evidence>
<keyword evidence="1" id="KW-1133">Transmembrane helix</keyword>
<evidence type="ECO:0000313" key="3">
    <source>
        <dbReference type="Proteomes" id="UP000321750"/>
    </source>
</evidence>
<protein>
    <recommendedName>
        <fullName evidence="4">DUF3311 domain-containing protein</fullName>
    </recommendedName>
</protein>
<dbReference type="OrthoDB" id="7933800at2"/>
<comment type="caution">
    <text evidence="2">The sequence shown here is derived from an EMBL/GenBank/DDBJ whole genome shotgun (WGS) entry which is preliminary data.</text>
</comment>
<organism evidence="2 3">
    <name type="scientific">Methylobacterium gnaphalii</name>
    <dbReference type="NCBI Taxonomy" id="1010610"/>
    <lineage>
        <taxon>Bacteria</taxon>
        <taxon>Pseudomonadati</taxon>
        <taxon>Pseudomonadota</taxon>
        <taxon>Alphaproteobacteria</taxon>
        <taxon>Hyphomicrobiales</taxon>
        <taxon>Methylobacteriaceae</taxon>
        <taxon>Methylobacterium</taxon>
    </lineage>
</organism>
<name>A0A512JGL8_9HYPH</name>
<keyword evidence="1" id="KW-0812">Transmembrane</keyword>
<dbReference type="EMBL" id="BJZV01000003">
    <property type="protein sequence ID" value="GEP08992.1"/>
    <property type="molecule type" value="Genomic_DNA"/>
</dbReference>
<evidence type="ECO:0000256" key="1">
    <source>
        <dbReference type="SAM" id="Phobius"/>
    </source>
</evidence>
<keyword evidence="3" id="KW-1185">Reference proteome</keyword>
<sequence>MSGHIATAPSLRRLVIAWFALDAVLALAPPLYWTMDGKTTPVLGIPAALFYFLAVGLCITASLIVAWLVEPSDEEAAA</sequence>
<feature type="transmembrane region" description="Helical" evidence="1">
    <location>
        <begin position="50"/>
        <end position="69"/>
    </location>
</feature>
<dbReference type="RefSeq" id="WP_147045333.1">
    <property type="nucleotide sequence ID" value="NZ_BJZV01000003.1"/>
</dbReference>
<evidence type="ECO:0008006" key="4">
    <source>
        <dbReference type="Google" id="ProtNLM"/>
    </source>
</evidence>
<proteinExistence type="predicted"/>
<accession>A0A512JGL8</accession>
<dbReference type="Proteomes" id="UP000321750">
    <property type="component" value="Unassembled WGS sequence"/>
</dbReference>
<reference evidence="2 3" key="1">
    <citation type="submission" date="2019-07" db="EMBL/GenBank/DDBJ databases">
        <title>Whole genome shotgun sequence of Methylobacterium gnaphalii NBRC 107716.</title>
        <authorList>
            <person name="Hosoyama A."/>
            <person name="Uohara A."/>
            <person name="Ohji S."/>
            <person name="Ichikawa N."/>
        </authorList>
    </citation>
    <scope>NUCLEOTIDE SEQUENCE [LARGE SCALE GENOMIC DNA]</scope>
    <source>
        <strain evidence="2 3">NBRC 107716</strain>
    </source>
</reference>